<reference evidence="5 6" key="1">
    <citation type="journal article" date="2015" name="Nature">
        <title>rRNA introns, odd ribosomes, and small enigmatic genomes across a large radiation of phyla.</title>
        <authorList>
            <person name="Brown C.T."/>
            <person name="Hug L.A."/>
            <person name="Thomas B.C."/>
            <person name="Sharon I."/>
            <person name="Castelle C.J."/>
            <person name="Singh A."/>
            <person name="Wilkins M.J."/>
            <person name="Williams K.H."/>
            <person name="Banfield J.F."/>
        </authorList>
    </citation>
    <scope>NUCLEOTIDE SEQUENCE [LARGE SCALE GENOMIC DNA]</scope>
</reference>
<keyword evidence="2 3" id="KW-0802">TPR repeat</keyword>
<dbReference type="STRING" id="1618446.UV61_C0005G0047"/>
<sequence length="578" mass="66345">MMQNTKMTRFRLRTGMLLIVLLGLIIYFNSLQNDFITGDDEDQIINNRQVHSWKNIPAHFVGSTYFREENDTAYGLYYRPLMQTVYSLIYNAVGPDPLYFHLTQLLLHIGNALLVFLLFKQFGKIVWAFLAALIFLVHPLNSEAVLHIANMQENLFFFFGSLALIILTQSPNPKLTLNRALGIGTGLLFSLLAKETGGLFLLIAVWYVFLLQRKMLPQILTVVGVTGGIYGFMRGLAGIGWGSDSIAPINHVSLGVRLLTIPRIIWEYLYKFIFPQQLSLAQFWVVQRVTFTDFVLPLIGVGLVMWGLWYGRKELGRGITPDKKGAYSFFLLWFWLGLLVHIQLIPLDATWAERWFYFPLVGLLGCLVLIMTEVRIRRRYLIISASLILLLALRTLVRSFDWYDSKTLLTHDIALTQGNYYLENMLGALYIQDKNYAAAGPYIESSVAAYPYFGNLTNLGIIYLKQKNYPQAKIYFEKALGARGNYATYQNYANFLLYILKDYQAAHDFTEKSVVRYPKAGLMWLVLAQAQYYLGEKDQALASSWTAFTLKPFDMTYDVYLTIREGGILDTEKYLRQE</sequence>
<protein>
    <submittedName>
        <fullName evidence="5">TPR domain protein</fullName>
    </submittedName>
</protein>
<dbReference type="PANTHER" id="PTHR44227">
    <property type="match status" value="1"/>
</dbReference>
<dbReference type="AlphaFoldDB" id="A0A0G1EVG9"/>
<dbReference type="InterPro" id="IPR019734">
    <property type="entry name" value="TPR_rpt"/>
</dbReference>
<feature type="transmembrane region" description="Helical" evidence="4">
    <location>
        <begin position="324"/>
        <end position="343"/>
    </location>
</feature>
<keyword evidence="1" id="KW-0677">Repeat</keyword>
<dbReference type="SUPFAM" id="SSF48452">
    <property type="entry name" value="TPR-like"/>
    <property type="match status" value="1"/>
</dbReference>
<accession>A0A0G1EVG9</accession>
<gene>
    <name evidence="5" type="ORF">UV61_C0005G0047</name>
</gene>
<feature type="transmembrane region" description="Helical" evidence="4">
    <location>
        <begin position="98"/>
        <end position="119"/>
    </location>
</feature>
<evidence type="ECO:0000313" key="6">
    <source>
        <dbReference type="Proteomes" id="UP000034050"/>
    </source>
</evidence>
<feature type="transmembrane region" description="Helical" evidence="4">
    <location>
        <begin position="183"/>
        <end position="209"/>
    </location>
</feature>
<feature type="transmembrane region" description="Helical" evidence="4">
    <location>
        <begin position="215"/>
        <end position="233"/>
    </location>
</feature>
<feature type="transmembrane region" description="Helical" evidence="4">
    <location>
        <begin position="355"/>
        <end position="372"/>
    </location>
</feature>
<keyword evidence="4" id="KW-0812">Transmembrane</keyword>
<dbReference type="InterPro" id="IPR052346">
    <property type="entry name" value="O-mannosyl-transferase_TMTC"/>
</dbReference>
<evidence type="ECO:0000313" key="5">
    <source>
        <dbReference type="EMBL" id="KKS87026.1"/>
    </source>
</evidence>
<feature type="transmembrane region" description="Helical" evidence="4">
    <location>
        <begin position="379"/>
        <end position="397"/>
    </location>
</feature>
<dbReference type="EMBL" id="LCFD01000005">
    <property type="protein sequence ID" value="KKS87026.1"/>
    <property type="molecule type" value="Genomic_DNA"/>
</dbReference>
<evidence type="ECO:0000256" key="4">
    <source>
        <dbReference type="SAM" id="Phobius"/>
    </source>
</evidence>
<feature type="transmembrane region" description="Helical" evidence="4">
    <location>
        <begin position="294"/>
        <end position="312"/>
    </location>
</feature>
<keyword evidence="4" id="KW-0472">Membrane</keyword>
<dbReference type="Gene3D" id="1.25.40.10">
    <property type="entry name" value="Tetratricopeptide repeat domain"/>
    <property type="match status" value="1"/>
</dbReference>
<dbReference type="PANTHER" id="PTHR44227:SF3">
    <property type="entry name" value="PROTEIN O-MANNOSYL-TRANSFERASE TMTC4"/>
    <property type="match status" value="1"/>
</dbReference>
<dbReference type="PROSITE" id="PS50005">
    <property type="entry name" value="TPR"/>
    <property type="match status" value="1"/>
</dbReference>
<feature type="transmembrane region" description="Helical" evidence="4">
    <location>
        <begin position="126"/>
        <end position="149"/>
    </location>
</feature>
<name>A0A0G1EVG9_9BACT</name>
<proteinExistence type="predicted"/>
<keyword evidence="4" id="KW-1133">Transmembrane helix</keyword>
<feature type="transmembrane region" description="Helical" evidence="4">
    <location>
        <begin position="12"/>
        <end position="30"/>
    </location>
</feature>
<dbReference type="InterPro" id="IPR011990">
    <property type="entry name" value="TPR-like_helical_dom_sf"/>
</dbReference>
<organism evidence="5 6">
    <name type="scientific">Candidatus Gottesmanbacteria bacterium GW2011_GWB1_43_11</name>
    <dbReference type="NCBI Taxonomy" id="1618446"/>
    <lineage>
        <taxon>Bacteria</taxon>
        <taxon>Candidatus Gottesmaniibacteriota</taxon>
    </lineage>
</organism>
<dbReference type="Proteomes" id="UP000034050">
    <property type="component" value="Unassembled WGS sequence"/>
</dbReference>
<feature type="repeat" description="TPR" evidence="3">
    <location>
        <begin position="453"/>
        <end position="486"/>
    </location>
</feature>
<evidence type="ECO:0000256" key="3">
    <source>
        <dbReference type="PROSITE-ProRule" id="PRU00339"/>
    </source>
</evidence>
<evidence type="ECO:0000256" key="1">
    <source>
        <dbReference type="ARBA" id="ARBA00022737"/>
    </source>
</evidence>
<evidence type="ECO:0000256" key="2">
    <source>
        <dbReference type="ARBA" id="ARBA00022803"/>
    </source>
</evidence>
<dbReference type="Pfam" id="PF13181">
    <property type="entry name" value="TPR_8"/>
    <property type="match status" value="1"/>
</dbReference>
<comment type="caution">
    <text evidence="5">The sequence shown here is derived from an EMBL/GenBank/DDBJ whole genome shotgun (WGS) entry which is preliminary data.</text>
</comment>
<dbReference type="SMART" id="SM00028">
    <property type="entry name" value="TPR"/>
    <property type="match status" value="2"/>
</dbReference>